<feature type="compositionally biased region" description="Acidic residues" evidence="1">
    <location>
        <begin position="1"/>
        <end position="23"/>
    </location>
</feature>
<dbReference type="STRING" id="2010991.A0A3M2SE47"/>
<keyword evidence="3" id="KW-1185">Reference proteome</keyword>
<reference evidence="2 3" key="1">
    <citation type="submission" date="2017-06" db="EMBL/GenBank/DDBJ databases">
        <title>Comparative genomic analysis of Ambrosia Fusariam Clade fungi.</title>
        <authorList>
            <person name="Stajich J.E."/>
            <person name="Carrillo J."/>
            <person name="Kijimoto T."/>
            <person name="Eskalen A."/>
            <person name="O'Donnell K."/>
            <person name="Kasson M."/>
        </authorList>
    </citation>
    <scope>NUCLEOTIDE SEQUENCE [LARGE SCALE GENOMIC DNA]</scope>
    <source>
        <strain evidence="2">UCR3666</strain>
    </source>
</reference>
<feature type="region of interest" description="Disordered" evidence="1">
    <location>
        <begin position="1"/>
        <end position="26"/>
    </location>
</feature>
<dbReference type="EMBL" id="NKUJ01000058">
    <property type="protein sequence ID" value="RMJ15823.1"/>
    <property type="molecule type" value="Genomic_DNA"/>
</dbReference>
<comment type="caution">
    <text evidence="2">The sequence shown here is derived from an EMBL/GenBank/DDBJ whole genome shotgun (WGS) entry which is preliminary data.</text>
</comment>
<dbReference type="AlphaFoldDB" id="A0A3M2SE47"/>
<accession>A0A3M2SE47</accession>
<organism evidence="2 3">
    <name type="scientific">Fusarium kuroshium</name>
    <dbReference type="NCBI Taxonomy" id="2010991"/>
    <lineage>
        <taxon>Eukaryota</taxon>
        <taxon>Fungi</taxon>
        <taxon>Dikarya</taxon>
        <taxon>Ascomycota</taxon>
        <taxon>Pezizomycotina</taxon>
        <taxon>Sordariomycetes</taxon>
        <taxon>Hypocreomycetidae</taxon>
        <taxon>Hypocreales</taxon>
        <taxon>Nectriaceae</taxon>
        <taxon>Fusarium</taxon>
        <taxon>Fusarium solani species complex</taxon>
    </lineage>
</organism>
<evidence type="ECO:0000313" key="3">
    <source>
        <dbReference type="Proteomes" id="UP000277212"/>
    </source>
</evidence>
<name>A0A3M2SE47_9HYPO</name>
<evidence type="ECO:0000313" key="2">
    <source>
        <dbReference type="EMBL" id="RMJ15823.1"/>
    </source>
</evidence>
<dbReference type="OrthoDB" id="5030973at2759"/>
<gene>
    <name evidence="2" type="ORF">CDV36_004499</name>
</gene>
<proteinExistence type="predicted"/>
<sequence>MEAIDDSELWMSGEEDEHGDEYEQQCGMKGDPTSFTLWMRVEGQPGGATDQPHPCPVTIGISSRLNSGISGFHVRNALGQKQRPAVSGFGSGSNKKPAFRVSCTARAIVHGTLDDKFKTKATLLVYDFSFFSYRKTRIKDATICFEFEKAAENRGSRFKGPQVAKVAPYGKHVMMQTTETVTRKVVLETGVSGGVVATTNAKGGTEISVEKTTTHAAEIIGDNPCDDWGNYFMSNWYLEENKSQRNGIVSCLQTCILLTRDSDEVFNCIPTIKVTPNFRARLGSLVSSRPPDDPVILDPEWEPYITLEGDDAKKIDENNLGAGLDGLWDCTFHSTFGEAEKVSRTVTQLVDSGNAIETVQTVSEAKVTAS</sequence>
<evidence type="ECO:0000256" key="1">
    <source>
        <dbReference type="SAM" id="MobiDB-lite"/>
    </source>
</evidence>
<dbReference type="Proteomes" id="UP000277212">
    <property type="component" value="Unassembled WGS sequence"/>
</dbReference>
<protein>
    <submittedName>
        <fullName evidence="2">Uncharacterized protein</fullName>
    </submittedName>
</protein>